<evidence type="ECO:0000313" key="1">
    <source>
        <dbReference type="EMBL" id="PJE70000.1"/>
    </source>
</evidence>
<protein>
    <recommendedName>
        <fullName evidence="3">Pilus assembly protein PilO</fullName>
    </recommendedName>
</protein>
<organism evidence="1 2">
    <name type="scientific">Candidatus Shapirobacteria bacterium CG10_big_fil_rev_8_21_14_0_10_48_15</name>
    <dbReference type="NCBI Taxonomy" id="1974484"/>
    <lineage>
        <taxon>Bacteria</taxon>
        <taxon>Candidatus Shapironibacteriota</taxon>
    </lineage>
</organism>
<proteinExistence type="predicted"/>
<sequence length="157" mass="17514">ILAVLWIINLVLVMANKKQLGGVSALKNQLLENQQMASQGLTGQYLDQLNQINQLFPQEAQVVSLVSSLNRAGQNFVGFAVDFKTDKPLTKGGRSYFPFILEIQSEPKSFYAFLNKFVHALYLVEITKLEVKSADGFINQLDALVEANLYVNQSFGK</sequence>
<accession>A0A2M8L6X4</accession>
<name>A0A2M8L6X4_9BACT</name>
<evidence type="ECO:0000313" key="2">
    <source>
        <dbReference type="Proteomes" id="UP000231579"/>
    </source>
</evidence>
<feature type="non-terminal residue" evidence="1">
    <location>
        <position position="1"/>
    </location>
</feature>
<evidence type="ECO:0008006" key="3">
    <source>
        <dbReference type="Google" id="ProtNLM"/>
    </source>
</evidence>
<gene>
    <name evidence="1" type="ORF">COU97_02195</name>
</gene>
<reference evidence="2" key="1">
    <citation type="submission" date="2017-09" db="EMBL/GenBank/DDBJ databases">
        <title>Depth-based differentiation of microbial function through sediment-hosted aquifers and enrichment of novel symbionts in the deep terrestrial subsurface.</title>
        <authorList>
            <person name="Probst A.J."/>
            <person name="Ladd B."/>
            <person name="Jarett J.K."/>
            <person name="Geller-Mcgrath D.E."/>
            <person name="Sieber C.M.K."/>
            <person name="Emerson J.B."/>
            <person name="Anantharaman K."/>
            <person name="Thomas B.C."/>
            <person name="Malmstrom R."/>
            <person name="Stieglmeier M."/>
            <person name="Klingl A."/>
            <person name="Woyke T."/>
            <person name="Ryan C.M."/>
            <person name="Banfield J.F."/>
        </authorList>
    </citation>
    <scope>NUCLEOTIDE SEQUENCE [LARGE SCALE GENOMIC DNA]</scope>
</reference>
<dbReference type="Proteomes" id="UP000231579">
    <property type="component" value="Unassembled WGS sequence"/>
</dbReference>
<dbReference type="EMBL" id="PFEM01000031">
    <property type="protein sequence ID" value="PJE70000.1"/>
    <property type="molecule type" value="Genomic_DNA"/>
</dbReference>
<dbReference type="AlphaFoldDB" id="A0A2M8L6X4"/>
<comment type="caution">
    <text evidence="1">The sequence shown here is derived from an EMBL/GenBank/DDBJ whole genome shotgun (WGS) entry which is preliminary data.</text>
</comment>